<name>A0ABY1HBG2_9GAMM</name>
<dbReference type="EMBL" id="FPLJ01000017">
    <property type="protein sequence ID" value="SGY84098.1"/>
    <property type="molecule type" value="Genomic_DNA"/>
</dbReference>
<proteinExistence type="predicted"/>
<keyword evidence="2" id="KW-1185">Reference proteome</keyword>
<gene>
    <name evidence="1" type="ORF">MT2528_0574</name>
</gene>
<evidence type="ECO:0000313" key="2">
    <source>
        <dbReference type="Proteomes" id="UP000182660"/>
    </source>
</evidence>
<organism evidence="1 2">
    <name type="scientific">Moritella viscosa</name>
    <dbReference type="NCBI Taxonomy" id="80854"/>
    <lineage>
        <taxon>Bacteria</taxon>
        <taxon>Pseudomonadati</taxon>
        <taxon>Pseudomonadota</taxon>
        <taxon>Gammaproteobacteria</taxon>
        <taxon>Alteromonadales</taxon>
        <taxon>Moritellaceae</taxon>
        <taxon>Moritella</taxon>
    </lineage>
</organism>
<dbReference type="RefSeq" id="WP_075471024.1">
    <property type="nucleotide sequence ID" value="NZ_CAWQZC010000056.1"/>
</dbReference>
<evidence type="ECO:0000313" key="1">
    <source>
        <dbReference type="EMBL" id="SGY84098.1"/>
    </source>
</evidence>
<accession>A0ABY1HBG2</accession>
<protein>
    <submittedName>
        <fullName evidence="1">Uncharacterized protein</fullName>
    </submittedName>
</protein>
<comment type="caution">
    <text evidence="1">The sequence shown here is derived from an EMBL/GenBank/DDBJ whole genome shotgun (WGS) entry which is preliminary data.</text>
</comment>
<dbReference type="GeneID" id="61294305"/>
<sequence>MNDEELNEICKILANNSFALSKPIDLDGLVEQGVLKLVGKSYYVRNIKAMPDEVRRKIKSVSSGKHGVKVTFIKETKSMSKLSKEFKKFRD</sequence>
<dbReference type="Proteomes" id="UP000182660">
    <property type="component" value="Unassembled WGS sequence"/>
</dbReference>
<reference evidence="1 2" key="1">
    <citation type="submission" date="2016-11" db="EMBL/GenBank/DDBJ databases">
        <authorList>
            <person name="Klemetsen T."/>
        </authorList>
    </citation>
    <scope>NUCLEOTIDE SEQUENCE [LARGE SCALE GENOMIC DNA]</scope>
    <source>
        <strain evidence="1">MT 2528</strain>
    </source>
</reference>